<proteinExistence type="predicted"/>
<dbReference type="Proteomes" id="UP001501822">
    <property type="component" value="Unassembled WGS sequence"/>
</dbReference>
<sequence>MIPGSAEVLIGLSQVVLDGQGVMRRPVICITYIALLRVRSEMLRSVRFLKIVLPTLERAWSADTVMGFSHALDAGGARGRGFRRERWASF</sequence>
<evidence type="ECO:0008006" key="3">
    <source>
        <dbReference type="Google" id="ProtNLM"/>
    </source>
</evidence>
<organism evidence="1 2">
    <name type="scientific">Actinoallomurus spadix</name>
    <dbReference type="NCBI Taxonomy" id="79912"/>
    <lineage>
        <taxon>Bacteria</taxon>
        <taxon>Bacillati</taxon>
        <taxon>Actinomycetota</taxon>
        <taxon>Actinomycetes</taxon>
        <taxon>Streptosporangiales</taxon>
        <taxon>Thermomonosporaceae</taxon>
        <taxon>Actinoallomurus</taxon>
    </lineage>
</organism>
<evidence type="ECO:0000313" key="2">
    <source>
        <dbReference type="Proteomes" id="UP001501822"/>
    </source>
</evidence>
<accession>A0ABN0VVA2</accession>
<protein>
    <recommendedName>
        <fullName evidence="3">Transposase</fullName>
    </recommendedName>
</protein>
<name>A0ABN0VVA2_9ACTN</name>
<comment type="caution">
    <text evidence="1">The sequence shown here is derived from an EMBL/GenBank/DDBJ whole genome shotgun (WGS) entry which is preliminary data.</text>
</comment>
<dbReference type="EMBL" id="BAAABM010000007">
    <property type="protein sequence ID" value="GAA0318132.1"/>
    <property type="molecule type" value="Genomic_DNA"/>
</dbReference>
<reference evidence="1 2" key="1">
    <citation type="journal article" date="2019" name="Int. J. Syst. Evol. Microbiol.">
        <title>The Global Catalogue of Microorganisms (GCM) 10K type strain sequencing project: providing services to taxonomists for standard genome sequencing and annotation.</title>
        <authorList>
            <consortium name="The Broad Institute Genomics Platform"/>
            <consortium name="The Broad Institute Genome Sequencing Center for Infectious Disease"/>
            <person name="Wu L."/>
            <person name="Ma J."/>
        </authorList>
    </citation>
    <scope>NUCLEOTIDE SEQUENCE [LARGE SCALE GENOMIC DNA]</scope>
    <source>
        <strain evidence="1 2">JCM 3146</strain>
    </source>
</reference>
<gene>
    <name evidence="1" type="ORF">GCM10010151_04990</name>
</gene>
<evidence type="ECO:0000313" key="1">
    <source>
        <dbReference type="EMBL" id="GAA0318132.1"/>
    </source>
</evidence>
<keyword evidence="2" id="KW-1185">Reference proteome</keyword>